<accession>A0A3Q9FWY3</accession>
<dbReference type="Proteomes" id="UP000267900">
    <property type="component" value="Chromosome"/>
</dbReference>
<dbReference type="InterPro" id="IPR017938">
    <property type="entry name" value="Riboflavin_synthase-like_b-brl"/>
</dbReference>
<dbReference type="AlphaFoldDB" id="A0A3Q9FWY3"/>
<feature type="domain" description="FAD-binding FR-type" evidence="1">
    <location>
        <begin position="10"/>
        <end position="150"/>
    </location>
</feature>
<dbReference type="Pfam" id="PF08021">
    <property type="entry name" value="FAD_binding_9"/>
    <property type="match status" value="1"/>
</dbReference>
<dbReference type="Gene3D" id="2.40.30.10">
    <property type="entry name" value="Translation factors"/>
    <property type="match status" value="1"/>
</dbReference>
<name>A0A3Q9FWY3_STRLT</name>
<dbReference type="InterPro" id="IPR017927">
    <property type="entry name" value="FAD-bd_FR_type"/>
</dbReference>
<proteinExistence type="predicted"/>
<dbReference type="PANTHER" id="PTHR30157:SF0">
    <property type="entry name" value="NADPH-DEPENDENT FERRIC-CHELATE REDUCTASE"/>
    <property type="match status" value="1"/>
</dbReference>
<dbReference type="InterPro" id="IPR039261">
    <property type="entry name" value="FNR_nucleotide-bd"/>
</dbReference>
<dbReference type="OrthoDB" id="3291337at2"/>
<keyword evidence="3" id="KW-1185">Reference proteome</keyword>
<dbReference type="PANTHER" id="PTHR30157">
    <property type="entry name" value="FERRIC REDUCTASE, NADPH-DEPENDENT"/>
    <property type="match status" value="1"/>
</dbReference>
<dbReference type="RefSeq" id="WP_126913540.1">
    <property type="nucleotide sequence ID" value="NZ_CP034587.1"/>
</dbReference>
<dbReference type="SUPFAM" id="SSF63380">
    <property type="entry name" value="Riboflavin synthase domain-like"/>
    <property type="match status" value="1"/>
</dbReference>
<dbReference type="Pfam" id="PF04954">
    <property type="entry name" value="SIP"/>
    <property type="match status" value="1"/>
</dbReference>
<dbReference type="InterPro" id="IPR039374">
    <property type="entry name" value="SIP_fam"/>
</dbReference>
<evidence type="ECO:0000259" key="1">
    <source>
        <dbReference type="PROSITE" id="PS51384"/>
    </source>
</evidence>
<dbReference type="GO" id="GO:0016491">
    <property type="term" value="F:oxidoreductase activity"/>
    <property type="evidence" value="ECO:0007669"/>
    <property type="project" value="InterPro"/>
</dbReference>
<protein>
    <submittedName>
        <fullName evidence="2">Siderophore-interacting protein</fullName>
    </submittedName>
</protein>
<evidence type="ECO:0000313" key="2">
    <source>
        <dbReference type="EMBL" id="AZQ70981.1"/>
    </source>
</evidence>
<evidence type="ECO:0000313" key="3">
    <source>
        <dbReference type="Proteomes" id="UP000267900"/>
    </source>
</evidence>
<dbReference type="InterPro" id="IPR013113">
    <property type="entry name" value="SIP_FAD-bd"/>
</dbReference>
<gene>
    <name evidence="2" type="ORF">EKH77_06935</name>
</gene>
<dbReference type="CDD" id="cd06193">
    <property type="entry name" value="siderophore_interacting"/>
    <property type="match status" value="1"/>
</dbReference>
<sequence>MSDAPPPPPYRWFDLHVIRTERVSPSLVRVTLGGDRLGDMVTDGRDQRFKLFLPQPGQDAPVLPDDLGTGWYAEWRRQDPAVRAVMRSYTVRELRHDPDELDIDFVQHGDGDGHRGGPASLWSRTARPGDRVAVLGPVAEDNGGADFQPPTGTDWVLLTADESALPAVAGILAWLPAGTPARVWIEVGHPDDVQDLKTEADADITWLIRGNSHREAPTLDAVRAADLPPGTPYAWIAGESGTVRALRRHLVGDRGIDRRAITFTGYWRRGATEEDLLAELTG</sequence>
<dbReference type="PROSITE" id="PS51384">
    <property type="entry name" value="FAD_FR"/>
    <property type="match status" value="1"/>
</dbReference>
<dbReference type="Gene3D" id="3.40.50.80">
    <property type="entry name" value="Nucleotide-binding domain of ferredoxin-NADP reductase (FNR) module"/>
    <property type="match status" value="1"/>
</dbReference>
<reference evidence="2 3" key="1">
    <citation type="submission" date="2018-12" db="EMBL/GenBank/DDBJ databases">
        <title>The whole draft genome of Streptomyce luteoverticillatus CGMCC 15060.</title>
        <authorList>
            <person name="Feng Z."/>
            <person name="Chen G."/>
            <person name="Zhang J."/>
            <person name="Zhu H."/>
            <person name="Yu X."/>
            <person name="Zhang W."/>
            <person name="Zhang X."/>
        </authorList>
    </citation>
    <scope>NUCLEOTIDE SEQUENCE [LARGE SCALE GENOMIC DNA]</scope>
    <source>
        <strain evidence="2 3">CGMCC 15060</strain>
    </source>
</reference>
<dbReference type="EMBL" id="CP034587">
    <property type="protein sequence ID" value="AZQ70981.1"/>
    <property type="molecule type" value="Genomic_DNA"/>
</dbReference>
<organism evidence="2 3">
    <name type="scientific">Streptomyces luteoverticillatus</name>
    <name type="common">Streptoverticillium luteoverticillatus</name>
    <dbReference type="NCBI Taxonomy" id="66425"/>
    <lineage>
        <taxon>Bacteria</taxon>
        <taxon>Bacillati</taxon>
        <taxon>Actinomycetota</taxon>
        <taxon>Actinomycetes</taxon>
        <taxon>Kitasatosporales</taxon>
        <taxon>Streptomycetaceae</taxon>
        <taxon>Streptomyces</taxon>
    </lineage>
</organism>
<dbReference type="InterPro" id="IPR007037">
    <property type="entry name" value="SIP_rossman_dom"/>
</dbReference>